<dbReference type="PATRIC" id="fig|1294273.3.peg.2287"/>
<protein>
    <submittedName>
        <fullName evidence="3">D-amino acid dehydrogenase small subunit</fullName>
        <ecNumber evidence="3">1.4.99.1</ecNumber>
    </submittedName>
</protein>
<dbReference type="InterPro" id="IPR036188">
    <property type="entry name" value="FAD/NAD-bd_sf"/>
</dbReference>
<dbReference type="eggNOG" id="COG0665">
    <property type="taxonomic scope" value="Bacteria"/>
</dbReference>
<name>W8S371_9RHOB</name>
<reference evidence="3 4" key="1">
    <citation type="submission" date="2013-03" db="EMBL/GenBank/DDBJ databases">
        <authorList>
            <person name="Fiebig A."/>
            <person name="Goeker M."/>
            <person name="Klenk H.-P.P."/>
        </authorList>
    </citation>
    <scope>NUCLEOTIDE SEQUENCE [LARGE SCALE GENOMIC DNA]</scope>
    <source>
        <strain evidence="4">DSM 19469</strain>
    </source>
</reference>
<dbReference type="Gene3D" id="3.50.50.60">
    <property type="entry name" value="FAD/NAD(P)-binding domain"/>
    <property type="match status" value="2"/>
</dbReference>
<gene>
    <name evidence="3" type="ORF">roselon_02317</name>
</gene>
<proteinExistence type="predicted"/>
<dbReference type="AlphaFoldDB" id="W8S371"/>
<evidence type="ECO:0000313" key="4">
    <source>
        <dbReference type="Proteomes" id="UP000019593"/>
    </source>
</evidence>
<keyword evidence="1 3" id="KW-0560">Oxidoreductase</keyword>
<dbReference type="HOGENOM" id="CLU_007884_9_0_5"/>
<dbReference type="InterPro" id="IPR006076">
    <property type="entry name" value="FAD-dep_OxRdtase"/>
</dbReference>
<evidence type="ECO:0000256" key="1">
    <source>
        <dbReference type="ARBA" id="ARBA00023002"/>
    </source>
</evidence>
<dbReference type="STRING" id="1294273.roselon_02317"/>
<organism evidence="3 4">
    <name type="scientific">Roseicyclus elongatus DSM 19469</name>
    <dbReference type="NCBI Taxonomy" id="1294273"/>
    <lineage>
        <taxon>Bacteria</taxon>
        <taxon>Pseudomonadati</taxon>
        <taxon>Pseudomonadota</taxon>
        <taxon>Alphaproteobacteria</taxon>
        <taxon>Rhodobacterales</taxon>
        <taxon>Roseobacteraceae</taxon>
        <taxon>Roseicyclus</taxon>
    </lineage>
</organism>
<dbReference type="SUPFAM" id="SSF51905">
    <property type="entry name" value="FAD/NAD(P)-binding domain"/>
    <property type="match status" value="1"/>
</dbReference>
<dbReference type="PANTHER" id="PTHR13847:SF289">
    <property type="entry name" value="GLYCINE OXIDASE"/>
    <property type="match status" value="1"/>
</dbReference>
<dbReference type="Gene3D" id="3.30.9.10">
    <property type="entry name" value="D-Amino Acid Oxidase, subunit A, domain 2"/>
    <property type="match status" value="1"/>
</dbReference>
<dbReference type="PANTHER" id="PTHR13847">
    <property type="entry name" value="SARCOSINE DEHYDROGENASE-RELATED"/>
    <property type="match status" value="1"/>
</dbReference>
<dbReference type="KEGG" id="red:roselon_02317"/>
<evidence type="ECO:0000313" key="3">
    <source>
        <dbReference type="EMBL" id="AHM04652.1"/>
    </source>
</evidence>
<dbReference type="SUPFAM" id="SSF54373">
    <property type="entry name" value="FAD-linked reductases, C-terminal domain"/>
    <property type="match status" value="1"/>
</dbReference>
<evidence type="ECO:0000259" key="2">
    <source>
        <dbReference type="Pfam" id="PF01266"/>
    </source>
</evidence>
<dbReference type="GO" id="GO:0005737">
    <property type="term" value="C:cytoplasm"/>
    <property type="evidence" value="ECO:0007669"/>
    <property type="project" value="TreeGrafter"/>
</dbReference>
<accession>W8S371</accession>
<dbReference type="Pfam" id="PF01266">
    <property type="entry name" value="DAO"/>
    <property type="match status" value="1"/>
</dbReference>
<dbReference type="EMBL" id="CP004372">
    <property type="protein sequence ID" value="AHM04652.1"/>
    <property type="molecule type" value="Genomic_DNA"/>
</dbReference>
<feature type="domain" description="FAD dependent oxidoreductase" evidence="2">
    <location>
        <begin position="56"/>
        <end position="444"/>
    </location>
</feature>
<dbReference type="GO" id="GO:0016491">
    <property type="term" value="F:oxidoreductase activity"/>
    <property type="evidence" value="ECO:0007669"/>
    <property type="project" value="UniProtKB-KW"/>
</dbReference>
<dbReference type="Proteomes" id="UP000019593">
    <property type="component" value="Chromosome"/>
</dbReference>
<dbReference type="EC" id="1.4.99.1" evidence="3"/>
<sequence length="466" mass="48947">MAPIWQPVSTSPGGRFMLRRASGHRFRIEIAATLPEGSPHGQGGIGIGRGSMTDVDIAIVGAGIVGTSCALWARMRGHRVVLIDPAPPGSGTSAGNACTLATYGCLPVNDPSVLRDLPRLIFGGDSPVSISYRHALRHPGWMLAFLANCRGARSRAIAGHLAGLLAHADAGVNPLIAEAGAEDLVVARGQVTVWSTARAARAAEAGLSLRRDLGVALTEVSPETAAAMEPGLALPIRRAVHYPEARHVTDPEALVQRFHARFTALGGETLVAAVSATRAGPDAVRVVAGDQRIEAGHVVIAAGAFSRRIAGSGAEHLPLGTERGYHLLFPGEAQRLTRPVGWAEGGFYATPMGRGLRLAGTVEISGLDAPVNARRLAYLDRRGHEMLGPLPKPASSWLGYRPTLPDSLPVIGPSVQSGRILHAFGHQHLGLTLGGITGRLIADLAEGRHPNMPLRPYRSTRGFLRG</sequence>
<keyword evidence="4" id="KW-1185">Reference proteome</keyword>